<organism evidence="1 2">
    <name type="scientific">Lipomyces orientalis</name>
    <dbReference type="NCBI Taxonomy" id="1233043"/>
    <lineage>
        <taxon>Eukaryota</taxon>
        <taxon>Fungi</taxon>
        <taxon>Dikarya</taxon>
        <taxon>Ascomycota</taxon>
        <taxon>Saccharomycotina</taxon>
        <taxon>Lipomycetes</taxon>
        <taxon>Lipomycetales</taxon>
        <taxon>Lipomycetaceae</taxon>
        <taxon>Lipomyces</taxon>
    </lineage>
</organism>
<comment type="caution">
    <text evidence="1">The sequence shown here is derived from an EMBL/GenBank/DDBJ whole genome shotgun (WGS) entry which is preliminary data.</text>
</comment>
<protein>
    <submittedName>
        <fullName evidence="1">Mitochondrial proteins import receptor</fullName>
    </submittedName>
</protein>
<accession>A0ACC3TPT5</accession>
<evidence type="ECO:0000313" key="1">
    <source>
        <dbReference type="EMBL" id="KAK9323203.1"/>
    </source>
</evidence>
<dbReference type="EMBL" id="MU970064">
    <property type="protein sequence ID" value="KAK9323203.1"/>
    <property type="molecule type" value="Genomic_DNA"/>
</dbReference>
<proteinExistence type="predicted"/>
<keyword evidence="1" id="KW-0675">Receptor</keyword>
<evidence type="ECO:0000313" key="2">
    <source>
        <dbReference type="Proteomes" id="UP001489719"/>
    </source>
</evidence>
<reference evidence="2" key="1">
    <citation type="journal article" date="2024" name="Front. Bioeng. Biotechnol.">
        <title>Genome-scale model development and genomic sequencing of the oleaginous clade Lipomyces.</title>
        <authorList>
            <person name="Czajka J.J."/>
            <person name="Han Y."/>
            <person name="Kim J."/>
            <person name="Mondo S.J."/>
            <person name="Hofstad B.A."/>
            <person name="Robles A."/>
            <person name="Haridas S."/>
            <person name="Riley R."/>
            <person name="LaButti K."/>
            <person name="Pangilinan J."/>
            <person name="Andreopoulos W."/>
            <person name="Lipzen A."/>
            <person name="Yan J."/>
            <person name="Wang M."/>
            <person name="Ng V."/>
            <person name="Grigoriev I.V."/>
            <person name="Spatafora J.W."/>
            <person name="Magnuson J.K."/>
            <person name="Baker S.E."/>
            <person name="Pomraning K.R."/>
        </authorList>
    </citation>
    <scope>NUCLEOTIDE SEQUENCE [LARGE SCALE GENOMIC DNA]</scope>
    <source>
        <strain evidence="2">CBS 10300</strain>
    </source>
</reference>
<keyword evidence="2" id="KW-1185">Reference proteome</keyword>
<name>A0ACC3TPT5_9ASCO</name>
<sequence length="630" mass="70167">MAPAPPVPVITSAPPSLWSRFSKFVTDNKTLIYTVGAATFVVVSGAGIYYVYYKKPSSPTAPSSPPPEAAPETKSASEKKKAKKEKRKQKKEKERQEGAKESVADEHLTSTETKPVAQPTLEEEQSDLPDVSDEALTSVSLETRKEYSIQYKNAGNAEFKKKSYDKAIELYTKAISLSPDAVFYSNRAACYSAQEKWEKVIEDATAALGLEPEYLKALSRRGNAYEKLEQYPDAIVDYTAVCILSGSPNDPLSASIDRLLQKCGEIRAQELLRTKKRALPSIAFVTSYLDSFHERPIPPEVSSASEPSGNYYLKLGLEAMEKKTVESYEEASNAFAKAVELNAENMGLALELRGTFKFLMADNQGAMEDLNKSIELAPCVQAYVKRALLFMDLSDPVKCNADFESAIGLDPTSPDIYYHRGQIHFLLSEFADAAKDYQKSIDLDKKFVYSHIQLAVTQYKLGSTSSAMAGFRRCIKNFDKTPDVFNYYGELLMDQQRYSDAIEKFDQAFEIENSQKTSGINVLPLINKAFVLWHYKQGTVQEAEELCKKALLLDPQSDIAVGTLAQLVLSQNRMDDALVYFEKQLELARTETEITQAATYIEAAKTQAKLIENYPQLKARLAGMSQGMAM</sequence>
<gene>
    <name evidence="1" type="ORF">V1517DRAFT_320986</name>
</gene>
<dbReference type="Proteomes" id="UP001489719">
    <property type="component" value="Unassembled WGS sequence"/>
</dbReference>